<keyword evidence="1" id="KW-0472">Membrane</keyword>
<evidence type="ECO:0000256" key="1">
    <source>
        <dbReference type="SAM" id="Phobius"/>
    </source>
</evidence>
<comment type="caution">
    <text evidence="2">The sequence shown here is derived from an EMBL/GenBank/DDBJ whole genome shotgun (WGS) entry which is preliminary data.</text>
</comment>
<evidence type="ECO:0000313" key="3">
    <source>
        <dbReference type="Proteomes" id="UP000294192"/>
    </source>
</evidence>
<feature type="transmembrane region" description="Helical" evidence="1">
    <location>
        <begin position="109"/>
        <end position="127"/>
    </location>
</feature>
<dbReference type="Proteomes" id="UP000294192">
    <property type="component" value="Unassembled WGS sequence"/>
</dbReference>
<dbReference type="EMBL" id="PSZO01000001">
    <property type="protein sequence ID" value="TCG12019.1"/>
    <property type="molecule type" value="Genomic_DNA"/>
</dbReference>
<reference evidence="2 3" key="1">
    <citation type="submission" date="2018-02" db="EMBL/GenBank/DDBJ databases">
        <title>Mycoplasma marinum and Mycoplasma todarodis sp. nov., moderately halophilic and psychrotolerant mycoplasmas isolated from cephalopods.</title>
        <authorList>
            <person name="Viver T."/>
        </authorList>
    </citation>
    <scope>NUCLEOTIDE SEQUENCE [LARGE SCALE GENOMIC DNA]</scope>
    <source>
        <strain evidence="2 3">PE</strain>
    </source>
</reference>
<dbReference type="InterPro" id="IPR009825">
    <property type="entry name" value="ECF_substrate-spec-like"/>
</dbReference>
<accession>A0A4R0XY80</accession>
<dbReference type="OrthoDB" id="397703at2"/>
<gene>
    <name evidence="2" type="ORF">C4B24_00195</name>
</gene>
<protein>
    <recommendedName>
        <fullName evidence="4">ECF transporter S component</fullName>
    </recommendedName>
</protein>
<dbReference type="Gene3D" id="1.10.1760.20">
    <property type="match status" value="1"/>
</dbReference>
<feature type="transmembrane region" description="Helical" evidence="1">
    <location>
        <begin position="32"/>
        <end position="54"/>
    </location>
</feature>
<feature type="transmembrane region" description="Helical" evidence="1">
    <location>
        <begin position="133"/>
        <end position="157"/>
    </location>
</feature>
<dbReference type="Pfam" id="PF07155">
    <property type="entry name" value="ECF-ribofla_trS"/>
    <property type="match status" value="1"/>
</dbReference>
<organism evidence="2 3">
    <name type="scientific">Mycoplasma marinum</name>
    <dbReference type="NCBI Taxonomy" id="1937190"/>
    <lineage>
        <taxon>Bacteria</taxon>
        <taxon>Bacillati</taxon>
        <taxon>Mycoplasmatota</taxon>
        <taxon>Mollicutes</taxon>
        <taxon>Mycoplasmataceae</taxon>
        <taxon>Mycoplasma</taxon>
    </lineage>
</organism>
<sequence length="299" mass="34519">MNKETTKENVNEKSLTKDKKSFKDRIKDNFKITIHEIVLAGILIGLFIISGLFISIKLQGIMDIGITFVFLIMFGLIFGPIKGVFFALIADTITLALGTYGIGAWMWEYEIMTVGIPLMAWAFKYLFTIKQKYWWISMVAINSITIIGIFIVILISSNNPLLQTASRRNYNFDGNTQIMIYCMAGFLFLIELIMFIVYGFKKNDNLKLVISITTLVAMIIIIWIWIWGPIAYVRFLQRLANQGYSKYSIDHYTYEKYYKIALWARVLKTPIITPIYVAILIPLYKACEFTINKTNGNKY</sequence>
<evidence type="ECO:0000313" key="2">
    <source>
        <dbReference type="EMBL" id="TCG12019.1"/>
    </source>
</evidence>
<keyword evidence="1" id="KW-0812">Transmembrane</keyword>
<evidence type="ECO:0008006" key="4">
    <source>
        <dbReference type="Google" id="ProtNLM"/>
    </source>
</evidence>
<keyword evidence="1" id="KW-1133">Transmembrane helix</keyword>
<proteinExistence type="predicted"/>
<feature type="transmembrane region" description="Helical" evidence="1">
    <location>
        <begin position="206"/>
        <end position="228"/>
    </location>
</feature>
<keyword evidence="3" id="KW-1185">Reference proteome</keyword>
<feature type="transmembrane region" description="Helical" evidence="1">
    <location>
        <begin position="178"/>
        <end position="200"/>
    </location>
</feature>
<dbReference type="GO" id="GO:0016020">
    <property type="term" value="C:membrane"/>
    <property type="evidence" value="ECO:0007669"/>
    <property type="project" value="InterPro"/>
</dbReference>
<name>A0A4R0XY80_9MOLU</name>
<dbReference type="RefSeq" id="WP_131598223.1">
    <property type="nucleotide sequence ID" value="NZ_CBDBYK010000003.1"/>
</dbReference>
<dbReference type="AlphaFoldDB" id="A0A4R0XY80"/>